<evidence type="ECO:0000313" key="2">
    <source>
        <dbReference type="Proteomes" id="UP000265618"/>
    </source>
</evidence>
<name>A0A391NNC8_9EUKA</name>
<sequence>MFYVTAYEGAGESQRVGIRARQQEIKALLATLGDKQSAEMREAEARCEREREVFTVAKTAHGQAVGVQRECDKALKVAHRALRGKHK</sequence>
<comment type="caution">
    <text evidence="1">The sequence shown here is derived from an EMBL/GenBank/DDBJ whole genome shotgun (WGS) entry which is preliminary data.</text>
</comment>
<gene>
    <name evidence="1" type="ORF">KIPB_004118</name>
</gene>
<protein>
    <submittedName>
        <fullName evidence="1">Uncharacterized protein</fullName>
    </submittedName>
</protein>
<reference evidence="1 2" key="1">
    <citation type="journal article" date="2018" name="PLoS ONE">
        <title>The draft genome of Kipferlia bialata reveals reductive genome evolution in fornicate parasites.</title>
        <authorList>
            <person name="Tanifuji G."/>
            <person name="Takabayashi S."/>
            <person name="Kume K."/>
            <person name="Takagi M."/>
            <person name="Nakayama T."/>
            <person name="Kamikawa R."/>
            <person name="Inagaki Y."/>
            <person name="Hashimoto T."/>
        </authorList>
    </citation>
    <scope>NUCLEOTIDE SEQUENCE [LARGE SCALE GENOMIC DNA]</scope>
    <source>
        <strain evidence="1">NY0173</strain>
    </source>
</reference>
<dbReference type="Proteomes" id="UP000265618">
    <property type="component" value="Unassembled WGS sequence"/>
</dbReference>
<keyword evidence="2" id="KW-1185">Reference proteome</keyword>
<evidence type="ECO:0000313" key="1">
    <source>
        <dbReference type="EMBL" id="GCA62530.1"/>
    </source>
</evidence>
<dbReference type="EMBL" id="BDIP01000850">
    <property type="protein sequence ID" value="GCA62530.1"/>
    <property type="molecule type" value="Genomic_DNA"/>
</dbReference>
<proteinExistence type="predicted"/>
<organism evidence="1 2">
    <name type="scientific">Kipferlia bialata</name>
    <dbReference type="NCBI Taxonomy" id="797122"/>
    <lineage>
        <taxon>Eukaryota</taxon>
        <taxon>Metamonada</taxon>
        <taxon>Carpediemonas-like organisms</taxon>
        <taxon>Kipferlia</taxon>
    </lineage>
</organism>
<dbReference type="AlphaFoldDB" id="A0A391NNC8"/>
<accession>A0A391NNC8</accession>